<reference evidence="1 2" key="1">
    <citation type="submission" date="2021-06" db="EMBL/GenBank/DDBJ databases">
        <title>Caerostris extrusa draft genome.</title>
        <authorList>
            <person name="Kono N."/>
            <person name="Arakawa K."/>
        </authorList>
    </citation>
    <scope>NUCLEOTIDE SEQUENCE [LARGE SCALE GENOMIC DNA]</scope>
</reference>
<gene>
    <name evidence="1" type="ORF">CEXT_317781</name>
</gene>
<organism evidence="1 2">
    <name type="scientific">Caerostris extrusa</name>
    <name type="common">Bark spider</name>
    <name type="synonym">Caerostris bankana</name>
    <dbReference type="NCBI Taxonomy" id="172846"/>
    <lineage>
        <taxon>Eukaryota</taxon>
        <taxon>Metazoa</taxon>
        <taxon>Ecdysozoa</taxon>
        <taxon>Arthropoda</taxon>
        <taxon>Chelicerata</taxon>
        <taxon>Arachnida</taxon>
        <taxon>Araneae</taxon>
        <taxon>Araneomorphae</taxon>
        <taxon>Entelegynae</taxon>
        <taxon>Araneoidea</taxon>
        <taxon>Araneidae</taxon>
        <taxon>Caerostris</taxon>
    </lineage>
</organism>
<dbReference type="AlphaFoldDB" id="A0AAV4MYM5"/>
<keyword evidence="2" id="KW-1185">Reference proteome</keyword>
<dbReference type="EMBL" id="BPLR01002695">
    <property type="protein sequence ID" value="GIX76820.1"/>
    <property type="molecule type" value="Genomic_DNA"/>
</dbReference>
<dbReference type="Proteomes" id="UP001054945">
    <property type="component" value="Unassembled WGS sequence"/>
</dbReference>
<accession>A0AAV4MYM5</accession>
<protein>
    <submittedName>
        <fullName evidence="1">Uncharacterized protein</fullName>
    </submittedName>
</protein>
<sequence>MDWKHPGSSTTNKFKVTPSTGNVMANTFWILVVLSPGAITGAWPDHQSISLLCHLTRLHEGIRFKRPGMLSEGASSCMTIPSPILLKATQELFVTVRMGNLVTPHTAQI</sequence>
<evidence type="ECO:0000313" key="2">
    <source>
        <dbReference type="Proteomes" id="UP001054945"/>
    </source>
</evidence>
<comment type="caution">
    <text evidence="1">The sequence shown here is derived from an EMBL/GenBank/DDBJ whole genome shotgun (WGS) entry which is preliminary data.</text>
</comment>
<evidence type="ECO:0000313" key="1">
    <source>
        <dbReference type="EMBL" id="GIX76820.1"/>
    </source>
</evidence>
<proteinExistence type="predicted"/>
<name>A0AAV4MYM5_CAEEX</name>